<evidence type="ECO:0000256" key="1">
    <source>
        <dbReference type="ARBA" id="ARBA00000085"/>
    </source>
</evidence>
<evidence type="ECO:0000256" key="3">
    <source>
        <dbReference type="ARBA" id="ARBA00022553"/>
    </source>
</evidence>
<feature type="chain" id="PRO_5003310322" description="histidine kinase" evidence="5">
    <location>
        <begin position="19"/>
        <end position="722"/>
    </location>
</feature>
<dbReference type="PROSITE" id="PS50109">
    <property type="entry name" value="HIS_KIN"/>
    <property type="match status" value="1"/>
</dbReference>
<dbReference type="InterPro" id="IPR011623">
    <property type="entry name" value="7TMR_DISM_rcpt_extracell_dom1"/>
</dbReference>
<dbReference type="Pfam" id="PF00512">
    <property type="entry name" value="HisKA"/>
    <property type="match status" value="1"/>
</dbReference>
<proteinExistence type="predicted"/>
<dbReference type="RefSeq" id="WP_013767970.1">
    <property type="nucleotide sequence ID" value="NC_015510.1"/>
</dbReference>
<dbReference type="SUPFAM" id="SSF55874">
    <property type="entry name" value="ATPase domain of HSP90 chaperone/DNA topoisomerase II/histidine kinase"/>
    <property type="match status" value="1"/>
</dbReference>
<feature type="transmembrane region" description="Helical" evidence="4">
    <location>
        <begin position="226"/>
        <end position="243"/>
    </location>
</feature>
<dbReference type="SMART" id="SM00387">
    <property type="entry name" value="HATPase_c"/>
    <property type="match status" value="1"/>
</dbReference>
<feature type="transmembrane region" description="Helical" evidence="4">
    <location>
        <begin position="377"/>
        <end position="399"/>
    </location>
</feature>
<feature type="domain" description="Histidine kinase" evidence="6">
    <location>
        <begin position="470"/>
        <end position="718"/>
    </location>
</feature>
<organism evidence="7 8">
    <name type="scientific">Haliscomenobacter hydrossis (strain ATCC 27775 / DSM 1100 / LMG 10767 / O)</name>
    <dbReference type="NCBI Taxonomy" id="760192"/>
    <lineage>
        <taxon>Bacteria</taxon>
        <taxon>Pseudomonadati</taxon>
        <taxon>Bacteroidota</taxon>
        <taxon>Saprospiria</taxon>
        <taxon>Saprospirales</taxon>
        <taxon>Haliscomenobacteraceae</taxon>
        <taxon>Haliscomenobacter</taxon>
    </lineage>
</organism>
<evidence type="ECO:0000256" key="4">
    <source>
        <dbReference type="SAM" id="Phobius"/>
    </source>
</evidence>
<keyword evidence="7" id="KW-0418">Kinase</keyword>
<feature type="transmembrane region" description="Helical" evidence="4">
    <location>
        <begin position="263"/>
        <end position="283"/>
    </location>
</feature>
<dbReference type="KEGG" id="hhy:Halhy_5617"/>
<accession>F4KUN8</accession>
<dbReference type="EC" id="2.7.13.3" evidence="2"/>
<dbReference type="SUPFAM" id="SSF47384">
    <property type="entry name" value="Homodimeric domain of signal transducing histidine kinase"/>
    <property type="match status" value="1"/>
</dbReference>
<dbReference type="GO" id="GO:0000155">
    <property type="term" value="F:phosphorelay sensor kinase activity"/>
    <property type="evidence" value="ECO:0007669"/>
    <property type="project" value="InterPro"/>
</dbReference>
<dbReference type="InterPro" id="IPR003594">
    <property type="entry name" value="HATPase_dom"/>
</dbReference>
<dbReference type="HOGENOM" id="CLU_022317_0_0_10"/>
<dbReference type="InterPro" id="IPR003661">
    <property type="entry name" value="HisK_dim/P_dom"/>
</dbReference>
<dbReference type="Pfam" id="PF02518">
    <property type="entry name" value="HATPase_c"/>
    <property type="match status" value="1"/>
</dbReference>
<dbReference type="eggNOG" id="COG4191">
    <property type="taxonomic scope" value="Bacteria"/>
</dbReference>
<evidence type="ECO:0000313" key="8">
    <source>
        <dbReference type="Proteomes" id="UP000008461"/>
    </source>
</evidence>
<keyword evidence="3" id="KW-0597">Phosphoprotein</keyword>
<dbReference type="Gene3D" id="3.30.565.10">
    <property type="entry name" value="Histidine kinase-like ATPase, C-terminal domain"/>
    <property type="match status" value="1"/>
</dbReference>
<keyword evidence="8" id="KW-1185">Reference proteome</keyword>
<feature type="signal peptide" evidence="5">
    <location>
        <begin position="1"/>
        <end position="18"/>
    </location>
</feature>
<dbReference type="InterPro" id="IPR036890">
    <property type="entry name" value="HATPase_C_sf"/>
</dbReference>
<reference key="2">
    <citation type="submission" date="2011-04" db="EMBL/GenBank/DDBJ databases">
        <title>Complete sequence of chromosome of Haliscomenobacter hydrossis DSM 1100.</title>
        <authorList>
            <consortium name="US DOE Joint Genome Institute (JGI-PGF)"/>
            <person name="Lucas S."/>
            <person name="Han J."/>
            <person name="Lapidus A."/>
            <person name="Bruce D."/>
            <person name="Goodwin L."/>
            <person name="Pitluck S."/>
            <person name="Peters L."/>
            <person name="Kyrpides N."/>
            <person name="Mavromatis K."/>
            <person name="Ivanova N."/>
            <person name="Ovchinnikova G."/>
            <person name="Pagani I."/>
            <person name="Daligault H."/>
            <person name="Detter J.C."/>
            <person name="Han C."/>
            <person name="Land M."/>
            <person name="Hauser L."/>
            <person name="Markowitz V."/>
            <person name="Cheng J.-F."/>
            <person name="Hugenholtz P."/>
            <person name="Woyke T."/>
            <person name="Wu D."/>
            <person name="Verbarg S."/>
            <person name="Frueling A."/>
            <person name="Brambilla E."/>
            <person name="Klenk H.-P."/>
            <person name="Eisen J.A."/>
        </authorList>
    </citation>
    <scope>NUCLEOTIDE SEQUENCE</scope>
    <source>
        <strain>DSM 1100</strain>
    </source>
</reference>
<protein>
    <recommendedName>
        <fullName evidence="2">histidine kinase</fullName>
        <ecNumber evidence="2">2.7.13.3</ecNumber>
    </recommendedName>
</protein>
<sequence>MKHITLFILLCWSACTFAQNSAVFRIDSLPKQGIVLDKGWKWHAGDNPEWAKAEYDDAEWEGIDPTKEISDLPQLKNAEIGFFRLTVWVDSNVLNKILALKIWQTGASEIYLNGQLIHQLGRVSQNHNQEQTLLVQGTPYSILFTKAGQQTLAIRYSFTSKNILLKYRPVNYIAFKAVLGDLDAANQLYTEDKVFYTILSYYKFGILLFLGILHLLLFIMHPSKKANLFIALYAFFHSISFHIDNNVSTLPITGEKLYWYTHFNIVFIILNGIFSLLTIYAYLKIPKQKMFWLMTSLLVVAYPFCLSFPTFSIIFTAFIYSGLLAFEAFRLSLINYKQNQTGVKFITAGWLAYIIFMGLFYLMIFGFLPFNLVLSNLFANLGLLSVPVSYSLMLAVDFAKMNRELSAKLLEVEHLSSEKQQFLAAQNETLERQVSTRTTELKQSLETLKSTQAQLIQREKLASLGELTAGIAHEIQNPLNFVNNFAEVSNELVDEMTEEMHKGNQEEVQAIATDLKQNLQKINYHGKRASSIVKNMLEHSRTSSGQKEPTDLNALIDECLRLSYHGLRAQLRGFQADYALQLAENLPNIPTVSQDIGRVLLNLFNNAFYAVYEKKKQLAENQTETHFAVDFVPKVTVSSCKTETGIEIRVKDNGTGIPEALKTKVFQPFFTTKPTGEGTGLGLSLSYEIITKGHGGSLGIESSAGNGTTFIIELPFNTKPKT</sequence>
<dbReference type="EMBL" id="CP002691">
    <property type="protein sequence ID" value="AEE53441.1"/>
    <property type="molecule type" value="Genomic_DNA"/>
</dbReference>
<reference evidence="7 8" key="1">
    <citation type="journal article" date="2011" name="Stand. Genomic Sci.">
        <title>Complete genome sequence of Haliscomenobacter hydrossis type strain (O).</title>
        <authorList>
            <consortium name="US DOE Joint Genome Institute (JGI-PGF)"/>
            <person name="Daligault H."/>
            <person name="Lapidus A."/>
            <person name="Zeytun A."/>
            <person name="Nolan M."/>
            <person name="Lucas S."/>
            <person name="Del Rio T.G."/>
            <person name="Tice H."/>
            <person name="Cheng J.F."/>
            <person name="Tapia R."/>
            <person name="Han C."/>
            <person name="Goodwin L."/>
            <person name="Pitluck S."/>
            <person name="Liolios K."/>
            <person name="Pagani I."/>
            <person name="Ivanova N."/>
            <person name="Huntemann M."/>
            <person name="Mavromatis K."/>
            <person name="Mikhailova N."/>
            <person name="Pati A."/>
            <person name="Chen A."/>
            <person name="Palaniappan K."/>
            <person name="Land M."/>
            <person name="Hauser L."/>
            <person name="Brambilla E.M."/>
            <person name="Rohde M."/>
            <person name="Verbarg S."/>
            <person name="Goker M."/>
            <person name="Bristow J."/>
            <person name="Eisen J.A."/>
            <person name="Markowitz V."/>
            <person name="Hugenholtz P."/>
            <person name="Kyrpides N.C."/>
            <person name="Klenk H.P."/>
            <person name="Woyke T."/>
        </authorList>
    </citation>
    <scope>NUCLEOTIDE SEQUENCE [LARGE SCALE GENOMIC DNA]</scope>
    <source>
        <strain evidence="8">ATCC 27775 / DSM 1100 / LMG 10767 / O</strain>
    </source>
</reference>
<dbReference type="Proteomes" id="UP000008461">
    <property type="component" value="Chromosome"/>
</dbReference>
<dbReference type="InterPro" id="IPR036097">
    <property type="entry name" value="HisK_dim/P_sf"/>
</dbReference>
<dbReference type="Gene3D" id="2.60.120.260">
    <property type="entry name" value="Galactose-binding domain-like"/>
    <property type="match status" value="1"/>
</dbReference>
<feature type="transmembrane region" description="Helical" evidence="4">
    <location>
        <begin position="201"/>
        <end position="219"/>
    </location>
</feature>
<dbReference type="SMART" id="SM00388">
    <property type="entry name" value="HisKA"/>
    <property type="match status" value="1"/>
</dbReference>
<dbReference type="InterPro" id="IPR004358">
    <property type="entry name" value="Sig_transdc_His_kin-like_C"/>
</dbReference>
<evidence type="ECO:0000256" key="2">
    <source>
        <dbReference type="ARBA" id="ARBA00012438"/>
    </source>
</evidence>
<dbReference type="AlphaFoldDB" id="F4KUN8"/>
<dbReference type="STRING" id="760192.Halhy_5617"/>
<comment type="catalytic activity">
    <reaction evidence="1">
        <text>ATP + protein L-histidine = ADP + protein N-phospho-L-histidine.</text>
        <dbReference type="EC" id="2.7.13.3"/>
    </reaction>
</comment>
<keyword evidence="5" id="KW-0732">Signal</keyword>
<evidence type="ECO:0000313" key="7">
    <source>
        <dbReference type="EMBL" id="AEE53441.1"/>
    </source>
</evidence>
<keyword evidence="4" id="KW-0472">Membrane</keyword>
<dbReference type="PANTHER" id="PTHR43065:SF42">
    <property type="entry name" value="TWO-COMPONENT SENSOR PPRA"/>
    <property type="match status" value="1"/>
</dbReference>
<feature type="transmembrane region" description="Helical" evidence="4">
    <location>
        <begin position="290"/>
        <end position="311"/>
    </location>
</feature>
<dbReference type="InterPro" id="IPR008979">
    <property type="entry name" value="Galactose-bd-like_sf"/>
</dbReference>
<dbReference type="Gene3D" id="1.10.287.130">
    <property type="match status" value="1"/>
</dbReference>
<feature type="transmembrane region" description="Helical" evidence="4">
    <location>
        <begin position="348"/>
        <end position="371"/>
    </location>
</feature>
<dbReference type="PRINTS" id="PR00344">
    <property type="entry name" value="BCTRLSENSOR"/>
</dbReference>
<gene>
    <name evidence="7" type="ordered locus">Halhy_5617</name>
</gene>
<dbReference type="PANTHER" id="PTHR43065">
    <property type="entry name" value="SENSOR HISTIDINE KINASE"/>
    <property type="match status" value="1"/>
</dbReference>
<dbReference type="InterPro" id="IPR005467">
    <property type="entry name" value="His_kinase_dom"/>
</dbReference>
<dbReference type="Pfam" id="PF07695">
    <property type="entry name" value="7TMR-DISM_7TM"/>
    <property type="match status" value="1"/>
</dbReference>
<keyword evidence="4" id="KW-1133">Transmembrane helix</keyword>
<evidence type="ECO:0000259" key="6">
    <source>
        <dbReference type="PROSITE" id="PS50109"/>
    </source>
</evidence>
<name>F4KUN8_HALH1</name>
<evidence type="ECO:0000256" key="5">
    <source>
        <dbReference type="SAM" id="SignalP"/>
    </source>
</evidence>
<keyword evidence="4" id="KW-0812">Transmembrane</keyword>
<dbReference type="CDD" id="cd00082">
    <property type="entry name" value="HisKA"/>
    <property type="match status" value="1"/>
</dbReference>
<keyword evidence="7" id="KW-0808">Transferase</keyword>
<dbReference type="SUPFAM" id="SSF49785">
    <property type="entry name" value="Galactose-binding domain-like"/>
    <property type="match status" value="1"/>
</dbReference>